<reference evidence="7 8" key="1">
    <citation type="submission" date="2016-08" db="EMBL/GenBank/DDBJ databases">
        <title>Genome-based comparison of Moorella thermoacetic strains.</title>
        <authorList>
            <person name="Poehlein A."/>
            <person name="Bengelsdorf F.R."/>
            <person name="Esser C."/>
            <person name="Duerre P."/>
            <person name="Daniel R."/>
        </authorList>
    </citation>
    <scope>NUCLEOTIDE SEQUENCE [LARGE SCALE GENOMIC DNA]</scope>
    <source>
        <strain evidence="7 8">DSM 11768</strain>
    </source>
</reference>
<keyword evidence="5" id="KW-0269">Exonuclease</keyword>
<evidence type="ECO:0000313" key="7">
    <source>
        <dbReference type="EMBL" id="OIQ09478.1"/>
    </source>
</evidence>
<gene>
    <name evidence="7" type="primary">yhaO_1</name>
    <name evidence="7" type="ORF">MOOR_08620</name>
</gene>
<comment type="similarity">
    <text evidence="1">Belongs to the SbcD family.</text>
</comment>
<sequence length="428" mass="47607">MSRIWIPRGELFPLVQVLIMHQVLFSGGDNMIRFLHTADWQVGMKARHVAPVAARVREARLETARRLMEIARERRLDFIIIAGDVFEDNQVDNKLAHQVVQILSLAAPVPVYILPGNHDPLTPDAVYERRVFREGLAPNIHLLRTNQPVTVLPGVVLLPAPNRAKNSPEDPTEKMAPVPGGVINIGVAHGSLRIEGRYQSDDFPIPPEAAERRGLDYLALGHWHSFFQYGDRTFYPGTPEPTGFEERDSGTAALVTIEGYGAPPRVEKIKTGTLGWETWRQEVHGDPRETVRALKLRVEGLASPGQTLLRLALYGRDTSGDQSWLKELRDWLEARLLYLDLDTTRLATQPLTPKLQNRARSQPFLRAAIADLAALARSLGQPLEDVEDVADPGTSLDADLIDRILRAGIKPGDVREALGVLAEVVEEV</sequence>
<dbReference type="GO" id="GO:0004527">
    <property type="term" value="F:exonuclease activity"/>
    <property type="evidence" value="ECO:0007669"/>
    <property type="project" value="UniProtKB-KW"/>
</dbReference>
<evidence type="ECO:0000256" key="5">
    <source>
        <dbReference type="ARBA" id="ARBA00022839"/>
    </source>
</evidence>
<dbReference type="EMBL" id="MIHH01000003">
    <property type="protein sequence ID" value="OIQ09478.1"/>
    <property type="molecule type" value="Genomic_DNA"/>
</dbReference>
<dbReference type="InterPro" id="IPR029052">
    <property type="entry name" value="Metallo-depent_PP-like"/>
</dbReference>
<dbReference type="Proteomes" id="UP000182743">
    <property type="component" value="Unassembled WGS sequence"/>
</dbReference>
<dbReference type="Gene3D" id="3.60.21.10">
    <property type="match status" value="1"/>
</dbReference>
<dbReference type="InterPro" id="IPR004843">
    <property type="entry name" value="Calcineurin-like_PHP"/>
</dbReference>
<dbReference type="InterPro" id="IPR041796">
    <property type="entry name" value="Mre11_N"/>
</dbReference>
<dbReference type="InterPro" id="IPR014577">
    <property type="entry name" value="UCP033093_metalloPase"/>
</dbReference>
<dbReference type="PANTHER" id="PTHR30337">
    <property type="entry name" value="COMPONENT OF ATP-DEPENDENT DSDNA EXONUCLEASE"/>
    <property type="match status" value="1"/>
</dbReference>
<dbReference type="AlphaFoldDB" id="A0A1J5JIX0"/>
<feature type="domain" description="Calcineurin-like phosphoesterase" evidence="6">
    <location>
        <begin position="32"/>
        <end position="225"/>
    </location>
</feature>
<dbReference type="SUPFAM" id="SSF56300">
    <property type="entry name" value="Metallo-dependent phosphatases"/>
    <property type="match status" value="1"/>
</dbReference>
<comment type="caution">
    <text evidence="7">The sequence shown here is derived from an EMBL/GenBank/DDBJ whole genome shotgun (WGS) entry which is preliminary data.</text>
</comment>
<evidence type="ECO:0000256" key="1">
    <source>
        <dbReference type="ARBA" id="ARBA00010555"/>
    </source>
</evidence>
<keyword evidence="3" id="KW-0540">Nuclease</keyword>
<evidence type="ECO:0000256" key="4">
    <source>
        <dbReference type="ARBA" id="ARBA00022801"/>
    </source>
</evidence>
<dbReference type="PANTHER" id="PTHR30337:SF0">
    <property type="entry name" value="NUCLEASE SBCCD SUBUNIT D"/>
    <property type="match status" value="1"/>
</dbReference>
<dbReference type="RefSeq" id="WP_071520589.1">
    <property type="nucleotide sequence ID" value="NZ_CP136551.1"/>
</dbReference>
<evidence type="ECO:0000259" key="6">
    <source>
        <dbReference type="Pfam" id="PF00149"/>
    </source>
</evidence>
<dbReference type="PIRSF" id="PIRSF033093">
    <property type="entry name" value="UCP_ML1119"/>
    <property type="match status" value="1"/>
</dbReference>
<dbReference type="Pfam" id="PF00149">
    <property type="entry name" value="Metallophos"/>
    <property type="match status" value="1"/>
</dbReference>
<keyword evidence="4" id="KW-0378">Hydrolase</keyword>
<name>A0A1J5JIX0_NEOTH</name>
<accession>A0A1J5JIX0</accession>
<dbReference type="InterPro" id="IPR050535">
    <property type="entry name" value="DNA_Repair-Maintenance_Comp"/>
</dbReference>
<organism evidence="7 8">
    <name type="scientific">Neomoorella thermoacetica</name>
    <name type="common">Clostridium thermoaceticum</name>
    <dbReference type="NCBI Taxonomy" id="1525"/>
    <lineage>
        <taxon>Bacteria</taxon>
        <taxon>Bacillati</taxon>
        <taxon>Bacillota</taxon>
        <taxon>Clostridia</taxon>
        <taxon>Neomoorellales</taxon>
        <taxon>Neomoorellaceae</taxon>
        <taxon>Neomoorella</taxon>
    </lineage>
</organism>
<evidence type="ECO:0000313" key="8">
    <source>
        <dbReference type="Proteomes" id="UP000182743"/>
    </source>
</evidence>
<evidence type="ECO:0000256" key="2">
    <source>
        <dbReference type="ARBA" id="ARBA00013365"/>
    </source>
</evidence>
<protein>
    <recommendedName>
        <fullName evidence="2">Nuclease SbcCD subunit D</fullName>
    </recommendedName>
</protein>
<evidence type="ECO:0000256" key="3">
    <source>
        <dbReference type="ARBA" id="ARBA00022722"/>
    </source>
</evidence>
<dbReference type="CDD" id="cd00840">
    <property type="entry name" value="MPP_Mre11_N"/>
    <property type="match status" value="1"/>
</dbReference>
<proteinExistence type="inferred from homology"/>